<evidence type="ECO:0000313" key="3">
    <source>
        <dbReference type="Proteomes" id="UP001600888"/>
    </source>
</evidence>
<evidence type="ECO:0000313" key="2">
    <source>
        <dbReference type="EMBL" id="KAL2278818.1"/>
    </source>
</evidence>
<evidence type="ECO:0000256" key="1">
    <source>
        <dbReference type="SAM" id="SignalP"/>
    </source>
</evidence>
<comment type="caution">
    <text evidence="2">The sequence shown here is derived from an EMBL/GenBank/DDBJ whole genome shotgun (WGS) entry which is preliminary data.</text>
</comment>
<sequence length="97" mass="9804">MKLTFTVGTMCLLGAAHAQNVLLQCAVQGNGDYNVGKTAEYTSPSCRAAGGSLGSTPGGGRAGGISCCTTPTSGKDKFYSTCKTFGDGLYVPTPQPC</sequence>
<keyword evidence="3" id="KW-1185">Reference proteome</keyword>
<gene>
    <name evidence="2" type="ORF">FJTKL_14157</name>
</gene>
<feature type="chain" id="PRO_5045835985" evidence="1">
    <location>
        <begin position="19"/>
        <end position="97"/>
    </location>
</feature>
<protein>
    <submittedName>
        <fullName evidence="2">Uncharacterized protein</fullName>
    </submittedName>
</protein>
<name>A0ABR4E8S6_9PEZI</name>
<keyword evidence="1" id="KW-0732">Signal</keyword>
<reference evidence="2 3" key="1">
    <citation type="submission" date="2024-03" db="EMBL/GenBank/DDBJ databases">
        <title>A high-quality draft genome sequence of Diaporthe vaccinii, a causative agent of upright dieback and viscid rot disease in cranberry plants.</title>
        <authorList>
            <person name="Sarrasin M."/>
            <person name="Lang B.F."/>
            <person name="Burger G."/>
        </authorList>
    </citation>
    <scope>NUCLEOTIDE SEQUENCE [LARGE SCALE GENOMIC DNA]</scope>
    <source>
        <strain evidence="2 3">IS7</strain>
    </source>
</reference>
<dbReference type="EMBL" id="JBAWTH010000082">
    <property type="protein sequence ID" value="KAL2278818.1"/>
    <property type="molecule type" value="Genomic_DNA"/>
</dbReference>
<feature type="signal peptide" evidence="1">
    <location>
        <begin position="1"/>
        <end position="18"/>
    </location>
</feature>
<organism evidence="2 3">
    <name type="scientific">Diaporthe vaccinii</name>
    <dbReference type="NCBI Taxonomy" id="105482"/>
    <lineage>
        <taxon>Eukaryota</taxon>
        <taxon>Fungi</taxon>
        <taxon>Dikarya</taxon>
        <taxon>Ascomycota</taxon>
        <taxon>Pezizomycotina</taxon>
        <taxon>Sordariomycetes</taxon>
        <taxon>Sordariomycetidae</taxon>
        <taxon>Diaporthales</taxon>
        <taxon>Diaporthaceae</taxon>
        <taxon>Diaporthe</taxon>
        <taxon>Diaporthe eres species complex</taxon>
    </lineage>
</organism>
<accession>A0ABR4E8S6</accession>
<proteinExistence type="predicted"/>
<dbReference type="Proteomes" id="UP001600888">
    <property type="component" value="Unassembled WGS sequence"/>
</dbReference>